<dbReference type="PANTHER" id="PTHR24113:SF12">
    <property type="entry name" value="RAN GTPASE-ACTIVATING PROTEIN 1"/>
    <property type="match status" value="1"/>
</dbReference>
<dbReference type="GO" id="GO:0048471">
    <property type="term" value="C:perinuclear region of cytoplasm"/>
    <property type="evidence" value="ECO:0007669"/>
    <property type="project" value="TreeGrafter"/>
</dbReference>
<reference evidence="4 5" key="1">
    <citation type="journal article" date="2017" name="Gigascience">
        <title>Genome sequence of the small brown planthopper, Laodelphax striatellus.</title>
        <authorList>
            <person name="Zhu J."/>
            <person name="Jiang F."/>
            <person name="Wang X."/>
            <person name="Yang P."/>
            <person name="Bao Y."/>
            <person name="Zhao W."/>
            <person name="Wang W."/>
            <person name="Lu H."/>
            <person name="Wang Q."/>
            <person name="Cui N."/>
            <person name="Li J."/>
            <person name="Chen X."/>
            <person name="Luo L."/>
            <person name="Yu J."/>
            <person name="Kang L."/>
            <person name="Cui F."/>
        </authorList>
    </citation>
    <scope>NUCLEOTIDE SEQUENCE [LARGE SCALE GENOMIC DNA]</scope>
    <source>
        <strain evidence="4">Lst14</strain>
    </source>
</reference>
<dbReference type="OrthoDB" id="8436363at2759"/>
<dbReference type="InterPro" id="IPR032675">
    <property type="entry name" value="LRR_dom_sf"/>
</dbReference>
<dbReference type="InterPro" id="IPR001611">
    <property type="entry name" value="Leu-rich_rpt"/>
</dbReference>
<protein>
    <submittedName>
        <fullName evidence="4">Uncharacterized protein</fullName>
    </submittedName>
</protein>
<comment type="caution">
    <text evidence="4">The sequence shown here is derived from an EMBL/GenBank/DDBJ whole genome shotgun (WGS) entry which is preliminary data.</text>
</comment>
<dbReference type="GO" id="GO:0006913">
    <property type="term" value="P:nucleocytoplasmic transport"/>
    <property type="evidence" value="ECO:0007669"/>
    <property type="project" value="TreeGrafter"/>
</dbReference>
<dbReference type="GO" id="GO:0031267">
    <property type="term" value="F:small GTPase binding"/>
    <property type="evidence" value="ECO:0007669"/>
    <property type="project" value="TreeGrafter"/>
</dbReference>
<dbReference type="GO" id="GO:0005829">
    <property type="term" value="C:cytosol"/>
    <property type="evidence" value="ECO:0007669"/>
    <property type="project" value="TreeGrafter"/>
</dbReference>
<dbReference type="Proteomes" id="UP000291343">
    <property type="component" value="Unassembled WGS sequence"/>
</dbReference>
<name>A0A482XDB4_LAOST</name>
<dbReference type="InterPro" id="IPR027038">
    <property type="entry name" value="RanGap"/>
</dbReference>
<proteinExistence type="predicted"/>
<evidence type="ECO:0000313" key="4">
    <source>
        <dbReference type="EMBL" id="RZF43478.1"/>
    </source>
</evidence>
<dbReference type="EMBL" id="QKKF02012754">
    <property type="protein sequence ID" value="RZF43478.1"/>
    <property type="molecule type" value="Genomic_DNA"/>
</dbReference>
<gene>
    <name evidence="4" type="ORF">LSTR_LSTR001739</name>
</gene>
<dbReference type="GO" id="GO:0005634">
    <property type="term" value="C:nucleus"/>
    <property type="evidence" value="ECO:0007669"/>
    <property type="project" value="TreeGrafter"/>
</dbReference>
<accession>A0A482XDB4</accession>
<evidence type="ECO:0000256" key="2">
    <source>
        <dbReference type="ARBA" id="ARBA00022614"/>
    </source>
</evidence>
<organism evidence="4 5">
    <name type="scientific">Laodelphax striatellus</name>
    <name type="common">Small brown planthopper</name>
    <name type="synonym">Delphax striatella</name>
    <dbReference type="NCBI Taxonomy" id="195883"/>
    <lineage>
        <taxon>Eukaryota</taxon>
        <taxon>Metazoa</taxon>
        <taxon>Ecdysozoa</taxon>
        <taxon>Arthropoda</taxon>
        <taxon>Hexapoda</taxon>
        <taxon>Insecta</taxon>
        <taxon>Pterygota</taxon>
        <taxon>Neoptera</taxon>
        <taxon>Paraneoptera</taxon>
        <taxon>Hemiptera</taxon>
        <taxon>Auchenorrhyncha</taxon>
        <taxon>Fulgoroidea</taxon>
        <taxon>Delphacidae</taxon>
        <taxon>Criomorphinae</taxon>
        <taxon>Laodelphax</taxon>
    </lineage>
</organism>
<keyword evidence="1" id="KW-0343">GTPase activation</keyword>
<dbReference type="GO" id="GO:0005096">
    <property type="term" value="F:GTPase activator activity"/>
    <property type="evidence" value="ECO:0007669"/>
    <property type="project" value="UniProtKB-KW"/>
</dbReference>
<dbReference type="STRING" id="195883.A0A482XDB4"/>
<dbReference type="PANTHER" id="PTHR24113">
    <property type="entry name" value="RAN GTPASE-ACTIVATING PROTEIN 1"/>
    <property type="match status" value="1"/>
</dbReference>
<keyword evidence="3" id="KW-0677">Repeat</keyword>
<evidence type="ECO:0000256" key="3">
    <source>
        <dbReference type="ARBA" id="ARBA00022737"/>
    </source>
</evidence>
<dbReference type="InParanoid" id="A0A482XDB4"/>
<evidence type="ECO:0000256" key="1">
    <source>
        <dbReference type="ARBA" id="ARBA00022468"/>
    </source>
</evidence>
<dbReference type="Pfam" id="PF13516">
    <property type="entry name" value="LRR_6"/>
    <property type="match status" value="5"/>
</dbReference>
<dbReference type="Gene3D" id="3.80.10.10">
    <property type="entry name" value="Ribonuclease Inhibitor"/>
    <property type="match status" value="5"/>
</dbReference>
<keyword evidence="5" id="KW-1185">Reference proteome</keyword>
<dbReference type="SUPFAM" id="SSF52047">
    <property type="entry name" value="RNI-like"/>
    <property type="match status" value="2"/>
</dbReference>
<evidence type="ECO:0000313" key="5">
    <source>
        <dbReference type="Proteomes" id="UP000291343"/>
    </source>
</evidence>
<keyword evidence="2" id="KW-0433">Leucine-rich repeat</keyword>
<sequence>MKDNLLSHGAIMKAFVTDLKEKSIPRSDDHASKNDRFNCQIINDRLLSLAELKKVSESIRDTHSTLDSDNWGASVQADYIVNDATPCQESTFDHEKVSETTEQELEGCDNVASDVIDFLGNTRHDSGIDRFESVRDYMLNLMSRATAFVDGNPLFYEGLKYLVHNLNNTHITHLDVSGNKLSNQEIKYLENIIRDDELFSVELKINAVDCNYCNVLDQFDGRGRTKKTKLDLSHCENVRENGIDFLTHTLKENQIACLDLSNNLINCESLKIIAQCLVNTKVTNINLSCISLDPDVINYLAPALSYSQVTSIDLCYTSLNCESMKILTSYLEDTKITCINFTGNDLNSNAISYLAAVLPRTQITSIDLSHTTMNCETMSILSSALMNTKITSINLSNNNLNIDAIKYLALALPKTHITSIDLSHTTMNCSSLMLIASCLVDTKISHLNLSGNLFIFQGINHLAHCLKNTQITSIDLSKNNMNHVSLNAFSSHLIETKISCLSLSCNNLGNEGVTSLSQVLARTKITSIDLSQNCINCEGLKVLASCLIGTKINSLNLSNNKFGYDGVKHLASCLKDCEVTNLNLSNSSIKCNSLKNLILSLQDTNIKTLDLSRNNICCNNFYLASVLKYTQITKLNLSENKFGNHSPINFLLRLKTIKHSPLFRSFPDLNSKSNICSISLFNLASILKTRNISFLDLSSIMIDCDGLEYLSRGLSGSSVVSLDLSNNKINCNNVHYVARVLKHSKISSLNLSNNIISNEGFKCLVQGLLGSPVASLNLSNNQFLDDDCFQYLARNLSRTNIIELIFYGINISSTTANHLFKSFVPCKENGSCTIGFDDFVSHKRVNLFRYPGCDIEINQPSLEKGVDNLILLNKGFQKSGITKLILYDCFHSPKIPHLFGAYHGINIKEIEFKMNSIDDYITSIFERSKIGELKVNSQDLRIIGDTKLELISLNFLHMTDTNVCNQKDLMKFLRTHRTRRFHRMRGSNQSYEYEPTESYEPYVPTDKQKKILDERLDIRVYRLSGESHPNPPLHSTNHFFSEIDSFLTVNSIFYLDLSGIDMGYDELKPLPEALKSSKVISLNLSNNKIGPSAVELLAEALPYTKIVYIDLHGNDIGFSGFEYLMNVFSETSICWLSLSGNGIERVLPDHVQLSPFIVARNDNPIPFQIRYLFKELVWLNTSNNKFDFIVPKTHANPPVSLNHYAILMKYLLETPSYNIHIYDMIYMKIKIHDLNVMKEIDCFISEIEDKFINFIAENFEELKKLFGYDSFPDLVKTFEYLEFENIVRKLLLHRVFYYVNKERDILHPFIYKMLHKYELTLFNENLEPDKRVKIINYFENHLEIDGAQEIIDMLSIENMRSI</sequence>
<dbReference type="SMART" id="SM00368">
    <property type="entry name" value="LRR_RI"/>
    <property type="match status" value="11"/>
</dbReference>